<evidence type="ECO:0000256" key="1">
    <source>
        <dbReference type="SAM" id="Phobius"/>
    </source>
</evidence>
<dbReference type="AlphaFoldDB" id="A0A9W6D931"/>
<reference evidence="2" key="1">
    <citation type="journal article" date="2023" name="Int. J. Syst. Evol. Microbiol.">
        <title>&lt;i&gt;Clostridium folliculivorans&lt;/i&gt; sp. nov., isolated from soil samples of an organic paddy in Japan.</title>
        <authorList>
            <person name="Tazawa J."/>
            <person name="Kobayashi H."/>
            <person name="Tanizawa Y."/>
            <person name="Uchino A."/>
            <person name="Tanaka F."/>
            <person name="Urashima Y."/>
            <person name="Miura S."/>
            <person name="Sakamoto M."/>
            <person name="Ohkuma M."/>
            <person name="Tohno M."/>
        </authorList>
    </citation>
    <scope>NUCLEOTIDE SEQUENCE</scope>
    <source>
        <strain evidence="2">D1-1</strain>
    </source>
</reference>
<keyword evidence="1" id="KW-1133">Transmembrane helix</keyword>
<comment type="caution">
    <text evidence="2">The sequence shown here is derived from an EMBL/GenBank/DDBJ whole genome shotgun (WGS) entry which is preliminary data.</text>
</comment>
<evidence type="ECO:0000313" key="2">
    <source>
        <dbReference type="EMBL" id="GKU23268.1"/>
    </source>
</evidence>
<organism evidence="2 3">
    <name type="scientific">Clostridium folliculivorans</name>
    <dbReference type="NCBI Taxonomy" id="2886038"/>
    <lineage>
        <taxon>Bacteria</taxon>
        <taxon>Bacillati</taxon>
        <taxon>Bacillota</taxon>
        <taxon>Clostridia</taxon>
        <taxon>Eubacteriales</taxon>
        <taxon>Clostridiaceae</taxon>
        <taxon>Clostridium</taxon>
    </lineage>
</organism>
<sequence>MLIVVILFYIVIVLVDQVNLFKQGLKKDFYISSLMCILSFIIAVSLALKIDIFSPAKPIENIFKFMLQK</sequence>
<accession>A0A9W6D931</accession>
<keyword evidence="3" id="KW-1185">Reference proteome</keyword>
<keyword evidence="1" id="KW-0472">Membrane</keyword>
<dbReference type="Proteomes" id="UP001057868">
    <property type="component" value="Unassembled WGS sequence"/>
</dbReference>
<dbReference type="RefSeq" id="WP_261850371.1">
    <property type="nucleotide sequence ID" value="NZ_BQXY01000001.1"/>
</dbReference>
<keyword evidence="1" id="KW-0812">Transmembrane</keyword>
<protein>
    <submittedName>
        <fullName evidence="2">Uncharacterized protein</fullName>
    </submittedName>
</protein>
<name>A0A9W6D931_9CLOT</name>
<dbReference type="EMBL" id="BQXY01000001">
    <property type="protein sequence ID" value="GKU23268.1"/>
    <property type="molecule type" value="Genomic_DNA"/>
</dbReference>
<evidence type="ECO:0000313" key="3">
    <source>
        <dbReference type="Proteomes" id="UP001057868"/>
    </source>
</evidence>
<gene>
    <name evidence="2" type="ORF">CFOLD11_00940</name>
</gene>
<feature type="transmembrane region" description="Helical" evidence="1">
    <location>
        <begin position="30"/>
        <end position="48"/>
    </location>
</feature>
<proteinExistence type="predicted"/>